<comment type="caution">
    <text evidence="2">The sequence shown here is derived from an EMBL/GenBank/DDBJ whole genome shotgun (WGS) entry which is preliminary data.</text>
</comment>
<dbReference type="Proteomes" id="UP000829196">
    <property type="component" value="Unassembled WGS sequence"/>
</dbReference>
<organism evidence="2 3">
    <name type="scientific">Dendrobium nobile</name>
    <name type="common">Orchid</name>
    <dbReference type="NCBI Taxonomy" id="94219"/>
    <lineage>
        <taxon>Eukaryota</taxon>
        <taxon>Viridiplantae</taxon>
        <taxon>Streptophyta</taxon>
        <taxon>Embryophyta</taxon>
        <taxon>Tracheophyta</taxon>
        <taxon>Spermatophyta</taxon>
        <taxon>Magnoliopsida</taxon>
        <taxon>Liliopsida</taxon>
        <taxon>Asparagales</taxon>
        <taxon>Orchidaceae</taxon>
        <taxon>Epidendroideae</taxon>
        <taxon>Malaxideae</taxon>
        <taxon>Dendrobiinae</taxon>
        <taxon>Dendrobium</taxon>
    </lineage>
</organism>
<dbReference type="AlphaFoldDB" id="A0A8T3AC02"/>
<evidence type="ECO:0000313" key="3">
    <source>
        <dbReference type="Proteomes" id="UP000829196"/>
    </source>
</evidence>
<protein>
    <submittedName>
        <fullName evidence="2">Uncharacterized protein</fullName>
    </submittedName>
</protein>
<feature type="region of interest" description="Disordered" evidence="1">
    <location>
        <begin position="70"/>
        <end position="100"/>
    </location>
</feature>
<accession>A0A8T3AC02</accession>
<proteinExistence type="predicted"/>
<feature type="compositionally biased region" description="Basic residues" evidence="1">
    <location>
        <begin position="78"/>
        <end position="92"/>
    </location>
</feature>
<gene>
    <name evidence="2" type="ORF">KFK09_024197</name>
</gene>
<sequence>MIDQTIDTLASSGRGEYLLIKTQTLAKISFNYSAARASTAISSPIKLAILEIPSDVQHTRGRSILLIQRGKEENSSLRSKKRRPFFHSKNLPKKSQGPPV</sequence>
<evidence type="ECO:0000313" key="2">
    <source>
        <dbReference type="EMBL" id="KAI0494066.1"/>
    </source>
</evidence>
<name>A0A8T3AC02_DENNO</name>
<evidence type="ECO:0000256" key="1">
    <source>
        <dbReference type="SAM" id="MobiDB-lite"/>
    </source>
</evidence>
<reference evidence="2" key="1">
    <citation type="journal article" date="2022" name="Front. Genet.">
        <title>Chromosome-Scale Assembly of the Dendrobium nobile Genome Provides Insights Into the Molecular Mechanism of the Biosynthesis of the Medicinal Active Ingredient of Dendrobium.</title>
        <authorList>
            <person name="Xu Q."/>
            <person name="Niu S.-C."/>
            <person name="Li K.-L."/>
            <person name="Zheng P.-J."/>
            <person name="Zhang X.-J."/>
            <person name="Jia Y."/>
            <person name="Liu Y."/>
            <person name="Niu Y.-X."/>
            <person name="Yu L.-H."/>
            <person name="Chen D.-F."/>
            <person name="Zhang G.-Q."/>
        </authorList>
    </citation>
    <scope>NUCLEOTIDE SEQUENCE</scope>
    <source>
        <tissue evidence="2">Leaf</tissue>
    </source>
</reference>
<dbReference type="EMBL" id="JAGYWB010000017">
    <property type="protein sequence ID" value="KAI0494066.1"/>
    <property type="molecule type" value="Genomic_DNA"/>
</dbReference>
<keyword evidence="3" id="KW-1185">Reference proteome</keyword>